<reference evidence="4" key="1">
    <citation type="journal article" date="2014" name="Proc. Natl. Acad. Sci. U.S.A.">
        <title>Extensive sampling of basidiomycete genomes demonstrates inadequacy of the white-rot/brown-rot paradigm for wood decay fungi.</title>
        <authorList>
            <person name="Riley R."/>
            <person name="Salamov A.A."/>
            <person name="Brown D.W."/>
            <person name="Nagy L.G."/>
            <person name="Floudas D."/>
            <person name="Held B.W."/>
            <person name="Levasseur A."/>
            <person name="Lombard V."/>
            <person name="Morin E."/>
            <person name="Otillar R."/>
            <person name="Lindquist E.A."/>
            <person name="Sun H."/>
            <person name="LaButti K.M."/>
            <person name="Schmutz J."/>
            <person name="Jabbour D."/>
            <person name="Luo H."/>
            <person name="Baker S.E."/>
            <person name="Pisabarro A.G."/>
            <person name="Walton J.D."/>
            <person name="Blanchette R.A."/>
            <person name="Henrissat B."/>
            <person name="Martin F."/>
            <person name="Cullen D."/>
            <person name="Hibbett D.S."/>
            <person name="Grigoriev I.V."/>
        </authorList>
    </citation>
    <scope>NUCLEOTIDE SEQUENCE [LARGE SCALE GENOMIC DNA]</scope>
    <source>
        <strain evidence="4">MUCL 33604</strain>
    </source>
</reference>
<feature type="transmembrane region" description="Helical" evidence="2">
    <location>
        <begin position="59"/>
        <end position="78"/>
    </location>
</feature>
<keyword evidence="2" id="KW-0472">Membrane</keyword>
<protein>
    <recommendedName>
        <fullName evidence="5">G-protein coupled receptors family 1 profile domain-containing protein</fullName>
    </recommendedName>
</protein>
<evidence type="ECO:0000313" key="4">
    <source>
        <dbReference type="Proteomes" id="UP000027265"/>
    </source>
</evidence>
<keyword evidence="4" id="KW-1185">Reference proteome</keyword>
<keyword evidence="2" id="KW-0812">Transmembrane</keyword>
<evidence type="ECO:0000256" key="2">
    <source>
        <dbReference type="SAM" id="Phobius"/>
    </source>
</evidence>
<evidence type="ECO:0000256" key="1">
    <source>
        <dbReference type="SAM" id="MobiDB-lite"/>
    </source>
</evidence>
<dbReference type="OrthoDB" id="3226582at2759"/>
<accession>A0A067PUB2</accession>
<feature type="transmembrane region" description="Helical" evidence="2">
    <location>
        <begin position="143"/>
        <end position="165"/>
    </location>
</feature>
<keyword evidence="2" id="KW-1133">Transmembrane helix</keyword>
<dbReference type="InParanoid" id="A0A067PUB2"/>
<feature type="compositionally biased region" description="Basic and acidic residues" evidence="1">
    <location>
        <begin position="277"/>
        <end position="299"/>
    </location>
</feature>
<feature type="transmembrane region" description="Helical" evidence="2">
    <location>
        <begin position="185"/>
        <end position="208"/>
    </location>
</feature>
<dbReference type="HOGENOM" id="CLU_044614_2_1_1"/>
<gene>
    <name evidence="3" type="ORF">JAAARDRAFT_665086</name>
</gene>
<proteinExistence type="predicted"/>
<dbReference type="EMBL" id="KL197717">
    <property type="protein sequence ID" value="KDQ58344.1"/>
    <property type="molecule type" value="Genomic_DNA"/>
</dbReference>
<name>A0A067PUB2_9AGAM</name>
<feature type="region of interest" description="Disordered" evidence="1">
    <location>
        <begin position="276"/>
        <end position="307"/>
    </location>
</feature>
<feature type="transmembrane region" description="Helical" evidence="2">
    <location>
        <begin position="85"/>
        <end position="109"/>
    </location>
</feature>
<sequence length="307" mass="33718">MLAVAVITFIFCTAQVIIDFVAIFLTPDATYGCGNPDATIQELDSQSNIRNLLNSVQQFLFTTNQVVVDGLLIYRAFVILQHHRWVVIFPALMALCTTALGFVNFWALYKIYLLVDQFQQSSSPFPPDALLHIGELDVSSTSAFSALALATTFVVTSLIAGRIWWITRELTQSLGNRATRKYRKILAMIIESGCIFSLSLLAYLIAVYRAPNWDAMLFNVASQIAGIAPALIIVRVGLGHATEQTTLNPSNVMGAMVPGRSSLLFAKPPTIFQSHTADSEGYARSRGANDEMMREEYHGPVDSAASQ</sequence>
<evidence type="ECO:0000313" key="3">
    <source>
        <dbReference type="EMBL" id="KDQ58344.1"/>
    </source>
</evidence>
<dbReference type="AlphaFoldDB" id="A0A067PUB2"/>
<organism evidence="3 4">
    <name type="scientific">Jaapia argillacea MUCL 33604</name>
    <dbReference type="NCBI Taxonomy" id="933084"/>
    <lineage>
        <taxon>Eukaryota</taxon>
        <taxon>Fungi</taxon>
        <taxon>Dikarya</taxon>
        <taxon>Basidiomycota</taxon>
        <taxon>Agaricomycotina</taxon>
        <taxon>Agaricomycetes</taxon>
        <taxon>Agaricomycetidae</taxon>
        <taxon>Jaapiales</taxon>
        <taxon>Jaapiaceae</taxon>
        <taxon>Jaapia</taxon>
    </lineage>
</organism>
<dbReference type="Proteomes" id="UP000027265">
    <property type="component" value="Unassembled WGS sequence"/>
</dbReference>
<feature type="transmembrane region" description="Helical" evidence="2">
    <location>
        <begin position="220"/>
        <end position="238"/>
    </location>
</feature>
<evidence type="ECO:0008006" key="5">
    <source>
        <dbReference type="Google" id="ProtNLM"/>
    </source>
</evidence>